<dbReference type="InterPro" id="IPR008920">
    <property type="entry name" value="TF_FadR/GntR_C"/>
</dbReference>
<reference evidence="5" key="1">
    <citation type="submission" date="2022-08" db="EMBL/GenBank/DDBJ databases">
        <title>Alicyclobacillus dauci DSM2870, complete genome.</title>
        <authorList>
            <person name="Wang Q."/>
            <person name="Cai R."/>
            <person name="Wang Z."/>
        </authorList>
    </citation>
    <scope>NUCLEOTIDE SEQUENCE</scope>
    <source>
        <strain evidence="5">DSM 28700</strain>
    </source>
</reference>
<dbReference type="SMART" id="SM00895">
    <property type="entry name" value="FCD"/>
    <property type="match status" value="1"/>
</dbReference>
<dbReference type="CDD" id="cd07377">
    <property type="entry name" value="WHTH_GntR"/>
    <property type="match status" value="1"/>
</dbReference>
<keyword evidence="6" id="KW-1185">Reference proteome</keyword>
<dbReference type="RefSeq" id="WP_268045427.1">
    <property type="nucleotide sequence ID" value="NZ_CP104064.1"/>
</dbReference>
<keyword evidence="3" id="KW-0804">Transcription</keyword>
<dbReference type="Gene3D" id="1.20.120.530">
    <property type="entry name" value="GntR ligand-binding domain-like"/>
    <property type="match status" value="1"/>
</dbReference>
<dbReference type="PROSITE" id="PS50949">
    <property type="entry name" value="HTH_GNTR"/>
    <property type="match status" value="1"/>
</dbReference>
<proteinExistence type="predicted"/>
<dbReference type="PANTHER" id="PTHR43537:SF24">
    <property type="entry name" value="GLUCONATE OPERON TRANSCRIPTIONAL REPRESSOR"/>
    <property type="match status" value="1"/>
</dbReference>
<dbReference type="EMBL" id="CP104064">
    <property type="protein sequence ID" value="WAH37894.1"/>
    <property type="molecule type" value="Genomic_DNA"/>
</dbReference>
<dbReference type="Pfam" id="PF07729">
    <property type="entry name" value="FCD"/>
    <property type="match status" value="1"/>
</dbReference>
<dbReference type="SUPFAM" id="SSF48008">
    <property type="entry name" value="GntR ligand-binding domain-like"/>
    <property type="match status" value="1"/>
</dbReference>
<keyword evidence="1" id="KW-0805">Transcription regulation</keyword>
<dbReference type="InterPro" id="IPR036388">
    <property type="entry name" value="WH-like_DNA-bd_sf"/>
</dbReference>
<evidence type="ECO:0000256" key="2">
    <source>
        <dbReference type="ARBA" id="ARBA00023125"/>
    </source>
</evidence>
<dbReference type="InterPro" id="IPR000524">
    <property type="entry name" value="Tscrpt_reg_HTH_GntR"/>
</dbReference>
<dbReference type="InterPro" id="IPR011711">
    <property type="entry name" value="GntR_C"/>
</dbReference>
<dbReference type="Pfam" id="PF00392">
    <property type="entry name" value="GntR"/>
    <property type="match status" value="1"/>
</dbReference>
<evidence type="ECO:0000256" key="3">
    <source>
        <dbReference type="ARBA" id="ARBA00023163"/>
    </source>
</evidence>
<evidence type="ECO:0000313" key="6">
    <source>
        <dbReference type="Proteomes" id="UP001164803"/>
    </source>
</evidence>
<dbReference type="InterPro" id="IPR036390">
    <property type="entry name" value="WH_DNA-bd_sf"/>
</dbReference>
<name>A0ABY6Z4V4_9BACL</name>
<dbReference type="PANTHER" id="PTHR43537">
    <property type="entry name" value="TRANSCRIPTIONAL REGULATOR, GNTR FAMILY"/>
    <property type="match status" value="1"/>
</dbReference>
<evidence type="ECO:0000313" key="5">
    <source>
        <dbReference type="EMBL" id="WAH37894.1"/>
    </source>
</evidence>
<dbReference type="Proteomes" id="UP001164803">
    <property type="component" value="Chromosome"/>
</dbReference>
<evidence type="ECO:0000256" key="1">
    <source>
        <dbReference type="ARBA" id="ARBA00023015"/>
    </source>
</evidence>
<accession>A0ABY6Z4V4</accession>
<protein>
    <submittedName>
        <fullName evidence="5">GntR family transcriptional regulator</fullName>
    </submittedName>
</protein>
<gene>
    <name evidence="5" type="ORF">NZD86_05175</name>
</gene>
<organism evidence="5 6">
    <name type="scientific">Alicyclobacillus dauci</name>
    <dbReference type="NCBI Taxonomy" id="1475485"/>
    <lineage>
        <taxon>Bacteria</taxon>
        <taxon>Bacillati</taxon>
        <taxon>Bacillota</taxon>
        <taxon>Bacilli</taxon>
        <taxon>Bacillales</taxon>
        <taxon>Alicyclobacillaceae</taxon>
        <taxon>Alicyclobacillus</taxon>
    </lineage>
</organism>
<dbReference type="PRINTS" id="PR00035">
    <property type="entry name" value="HTHGNTR"/>
</dbReference>
<dbReference type="Gene3D" id="1.10.10.10">
    <property type="entry name" value="Winged helix-like DNA-binding domain superfamily/Winged helix DNA-binding domain"/>
    <property type="match status" value="1"/>
</dbReference>
<sequence length="211" mass="23920">MQIQKQKSVSEQIYDLLFSQIIDGTLLAGTRLAEEKIAAQLGVSRTPVRESILRLEHDGLLRNKYVIEPTRKDIDECYEVRILMEGYAARKAATCMSVPDKQALKELIEEAKSGDFGASMKAHTVFHNVIVRASNNEQISHVIERMQAIILLCRRDVVRHRSSVAHEHDNILQAIIDGDADLAETLMKQHLTDNYEDMLSRVPTHKEPSSF</sequence>
<dbReference type="SUPFAM" id="SSF46785">
    <property type="entry name" value="Winged helix' DNA-binding domain"/>
    <property type="match status" value="1"/>
</dbReference>
<dbReference type="SMART" id="SM00345">
    <property type="entry name" value="HTH_GNTR"/>
    <property type="match status" value="1"/>
</dbReference>
<feature type="domain" description="HTH gntR-type" evidence="4">
    <location>
        <begin position="7"/>
        <end position="74"/>
    </location>
</feature>
<evidence type="ECO:0000259" key="4">
    <source>
        <dbReference type="PROSITE" id="PS50949"/>
    </source>
</evidence>
<keyword evidence="2" id="KW-0238">DNA-binding</keyword>